<dbReference type="PANTHER" id="PTHR46485">
    <property type="entry name" value="LIM DOMAIN KINASE 1"/>
    <property type="match status" value="1"/>
</dbReference>
<dbReference type="InterPro" id="IPR013761">
    <property type="entry name" value="SAM/pointed_sf"/>
</dbReference>
<feature type="domain" description="Protein kinase" evidence="9">
    <location>
        <begin position="51"/>
        <end position="303"/>
    </location>
</feature>
<evidence type="ECO:0000256" key="2">
    <source>
        <dbReference type="ARBA" id="ARBA00022527"/>
    </source>
</evidence>
<dbReference type="PROSITE" id="PS00108">
    <property type="entry name" value="PROTEIN_KINASE_ST"/>
    <property type="match status" value="1"/>
</dbReference>
<dbReference type="SUPFAM" id="SSF50729">
    <property type="entry name" value="PH domain-like"/>
    <property type="match status" value="1"/>
</dbReference>
<accession>A0A6G0XPG7</accession>
<dbReference type="Gene3D" id="1.10.510.10">
    <property type="entry name" value="Transferase(Phosphotransferase) domain 1"/>
    <property type="match status" value="1"/>
</dbReference>
<dbReference type="EMBL" id="VJMJ01000028">
    <property type="protein sequence ID" value="KAF0742384.1"/>
    <property type="molecule type" value="Genomic_DNA"/>
</dbReference>
<feature type="domain" description="SAM" evidence="10">
    <location>
        <begin position="447"/>
        <end position="513"/>
    </location>
</feature>
<dbReference type="PRINTS" id="PR00109">
    <property type="entry name" value="TYRKINASE"/>
</dbReference>
<dbReference type="SUPFAM" id="SSF56112">
    <property type="entry name" value="Protein kinase-like (PK-like)"/>
    <property type="match status" value="1"/>
</dbReference>
<dbReference type="AlphaFoldDB" id="A0A6G0XPG7"/>
<dbReference type="Gene3D" id="1.10.150.50">
    <property type="entry name" value="Transcription Factor, Ets-1"/>
    <property type="match status" value="1"/>
</dbReference>
<dbReference type="PANTHER" id="PTHR46485:SF5">
    <property type="entry name" value="CENTER DIVIDER, ISOFORM A"/>
    <property type="match status" value="1"/>
</dbReference>
<evidence type="ECO:0000256" key="6">
    <source>
        <dbReference type="ARBA" id="ARBA00022840"/>
    </source>
</evidence>
<dbReference type="SMART" id="SM00220">
    <property type="entry name" value="S_TKc"/>
    <property type="match status" value="1"/>
</dbReference>
<dbReference type="PROSITE" id="PS50003">
    <property type="entry name" value="PH_DOMAIN"/>
    <property type="match status" value="1"/>
</dbReference>
<keyword evidence="4 7" id="KW-0547">Nucleotide-binding</keyword>
<dbReference type="PROSITE" id="PS50011">
    <property type="entry name" value="PROTEIN_KINASE_DOM"/>
    <property type="match status" value="1"/>
</dbReference>
<dbReference type="InterPro" id="IPR011009">
    <property type="entry name" value="Kinase-like_dom_sf"/>
</dbReference>
<dbReference type="InterPro" id="IPR001849">
    <property type="entry name" value="PH_domain"/>
</dbReference>
<comment type="caution">
    <text evidence="11">The sequence shown here is derived from an EMBL/GenBank/DDBJ whole genome shotgun (WGS) entry which is preliminary data.</text>
</comment>
<evidence type="ECO:0000259" key="8">
    <source>
        <dbReference type="PROSITE" id="PS50003"/>
    </source>
</evidence>
<keyword evidence="5" id="KW-0418">Kinase</keyword>
<dbReference type="PROSITE" id="PS00107">
    <property type="entry name" value="PROTEIN_KINASE_ATP"/>
    <property type="match status" value="1"/>
</dbReference>
<dbReference type="GO" id="GO:0005737">
    <property type="term" value="C:cytoplasm"/>
    <property type="evidence" value="ECO:0007669"/>
    <property type="project" value="UniProtKB-ARBA"/>
</dbReference>
<dbReference type="InterPro" id="IPR017441">
    <property type="entry name" value="Protein_kinase_ATP_BS"/>
</dbReference>
<comment type="similarity">
    <text evidence="1">Belongs to the protein kinase superfamily. TKL Ser/Thr protein kinase family.</text>
</comment>
<keyword evidence="6 7" id="KW-0067">ATP-binding</keyword>
<protein>
    <recommendedName>
        <fullName evidence="13">Protein kinase domain-containing protein</fullName>
    </recommendedName>
</protein>
<evidence type="ECO:0000256" key="4">
    <source>
        <dbReference type="ARBA" id="ARBA00022741"/>
    </source>
</evidence>
<evidence type="ECO:0000259" key="10">
    <source>
        <dbReference type="PROSITE" id="PS50105"/>
    </source>
</evidence>
<dbReference type="GO" id="GO:0005524">
    <property type="term" value="F:ATP binding"/>
    <property type="evidence" value="ECO:0007669"/>
    <property type="project" value="UniProtKB-UniRule"/>
</dbReference>
<evidence type="ECO:0000256" key="3">
    <source>
        <dbReference type="ARBA" id="ARBA00022679"/>
    </source>
</evidence>
<reference evidence="11 12" key="1">
    <citation type="submission" date="2019-07" db="EMBL/GenBank/DDBJ databases">
        <title>Genomics analysis of Aphanomyces spp. identifies a new class of oomycete effector associated with host adaptation.</title>
        <authorList>
            <person name="Gaulin E."/>
        </authorList>
    </citation>
    <scope>NUCLEOTIDE SEQUENCE [LARGE SCALE GENOMIC DNA]</scope>
    <source>
        <strain evidence="11 12">ATCC 201684</strain>
    </source>
</reference>
<dbReference type="Pfam" id="PF00536">
    <property type="entry name" value="SAM_1"/>
    <property type="match status" value="1"/>
</dbReference>
<dbReference type="SMART" id="SM00454">
    <property type="entry name" value="SAM"/>
    <property type="match status" value="1"/>
</dbReference>
<keyword evidence="3" id="KW-0808">Transferase</keyword>
<evidence type="ECO:0000256" key="5">
    <source>
        <dbReference type="ARBA" id="ARBA00022777"/>
    </source>
</evidence>
<evidence type="ECO:0008006" key="13">
    <source>
        <dbReference type="Google" id="ProtNLM"/>
    </source>
</evidence>
<dbReference type="Proteomes" id="UP000481153">
    <property type="component" value="Unassembled WGS sequence"/>
</dbReference>
<dbReference type="PROSITE" id="PS50105">
    <property type="entry name" value="SAM_DOMAIN"/>
    <property type="match status" value="1"/>
</dbReference>
<evidence type="ECO:0000256" key="1">
    <source>
        <dbReference type="ARBA" id="ARBA00005843"/>
    </source>
</evidence>
<feature type="binding site" evidence="7">
    <location>
        <position position="78"/>
    </location>
    <ligand>
        <name>ATP</name>
        <dbReference type="ChEBI" id="CHEBI:30616"/>
    </ligand>
</feature>
<name>A0A6G0XPG7_9STRA</name>
<dbReference type="GO" id="GO:0004674">
    <property type="term" value="F:protein serine/threonine kinase activity"/>
    <property type="evidence" value="ECO:0007669"/>
    <property type="project" value="UniProtKB-KW"/>
</dbReference>
<dbReference type="VEuPathDB" id="FungiDB:AeMF1_017502"/>
<dbReference type="SUPFAM" id="SSF47769">
    <property type="entry name" value="SAM/Pointed domain"/>
    <property type="match status" value="1"/>
</dbReference>
<dbReference type="InterPro" id="IPR000719">
    <property type="entry name" value="Prot_kinase_dom"/>
</dbReference>
<evidence type="ECO:0000313" key="12">
    <source>
        <dbReference type="Proteomes" id="UP000481153"/>
    </source>
</evidence>
<dbReference type="SMART" id="SM00233">
    <property type="entry name" value="PH"/>
    <property type="match status" value="1"/>
</dbReference>
<dbReference type="InterPro" id="IPR050940">
    <property type="entry name" value="Actin_reg-Ser/Thr_kinase"/>
</dbReference>
<keyword evidence="12" id="KW-1185">Reference proteome</keyword>
<organism evidence="11 12">
    <name type="scientific">Aphanomyces euteiches</name>
    <dbReference type="NCBI Taxonomy" id="100861"/>
    <lineage>
        <taxon>Eukaryota</taxon>
        <taxon>Sar</taxon>
        <taxon>Stramenopiles</taxon>
        <taxon>Oomycota</taxon>
        <taxon>Saprolegniomycetes</taxon>
        <taxon>Saprolegniales</taxon>
        <taxon>Verrucalvaceae</taxon>
        <taxon>Aphanomyces</taxon>
    </lineage>
</organism>
<gene>
    <name evidence="11" type="ORF">Ae201684_002658</name>
</gene>
<proteinExistence type="inferred from homology"/>
<dbReference type="InterPro" id="IPR008271">
    <property type="entry name" value="Ser/Thr_kinase_AS"/>
</dbReference>
<evidence type="ECO:0000259" key="9">
    <source>
        <dbReference type="PROSITE" id="PS50011"/>
    </source>
</evidence>
<dbReference type="Pfam" id="PF00069">
    <property type="entry name" value="Pkinase"/>
    <property type="match status" value="1"/>
</dbReference>
<keyword evidence="2" id="KW-0723">Serine/threonine-protein kinase</keyword>
<dbReference type="InterPro" id="IPR001660">
    <property type="entry name" value="SAM"/>
</dbReference>
<dbReference type="InterPro" id="IPR001245">
    <property type="entry name" value="Ser-Thr/Tyr_kinase_cat_dom"/>
</dbReference>
<sequence length="513" mass="57174">MREIVAAFVAVGSAATAALRQCCQFGPGETEYELLTMDVLSSPTTLHPSNLTIGRIVGSGAFSTVFKATLENRQVALKCQNAEAHAYRERDLLKQLHHPNLSRFLGSCEYVNSMGTKELWLVTEYMAGGDLSNALTTLSWTQCIQVALDSANALHYLHENHVVHRDIKSSNILLSADNRARICDFGFAREIVRESGNGSRKRSMTLCGTDAYMAPEIYFEEEYDERVDIFSLGVVLIELICRRKVHKRNFLMRTPANHFVIDVEAFRQAVPAGCPSSFVCLAEMCVAANPDDRPSALEIVEWLQDLKRDLDSNPASDVDTVCSEDAFSTYLSFESSAPPQYEGILLMRPSESTSLWREMRISMRDSALTIVDDSTNSQDTLALADCSTIPEAKDRHWLIDGKDCAWECQAKSLVERELWVAFLNHGIQVAMTPRQDIASSIGSENDDASDEVHQWLSSLGLSHYFGDFKAKGFSSLDFLRETGLEEDDFCFLGIESTDDQAKLSHAVSVLREN</sequence>
<evidence type="ECO:0000256" key="7">
    <source>
        <dbReference type="PROSITE-ProRule" id="PRU10141"/>
    </source>
</evidence>
<feature type="domain" description="PH" evidence="8">
    <location>
        <begin position="338"/>
        <end position="464"/>
    </location>
</feature>
<evidence type="ECO:0000313" key="11">
    <source>
        <dbReference type="EMBL" id="KAF0742384.1"/>
    </source>
</evidence>